<organism evidence="2 3">
    <name type="scientific">Cylindrobasidium torrendii FP15055 ss-10</name>
    <dbReference type="NCBI Taxonomy" id="1314674"/>
    <lineage>
        <taxon>Eukaryota</taxon>
        <taxon>Fungi</taxon>
        <taxon>Dikarya</taxon>
        <taxon>Basidiomycota</taxon>
        <taxon>Agaricomycotina</taxon>
        <taxon>Agaricomycetes</taxon>
        <taxon>Agaricomycetidae</taxon>
        <taxon>Agaricales</taxon>
        <taxon>Marasmiineae</taxon>
        <taxon>Physalacriaceae</taxon>
        <taxon>Cylindrobasidium</taxon>
    </lineage>
</organism>
<evidence type="ECO:0000313" key="3">
    <source>
        <dbReference type="Proteomes" id="UP000054007"/>
    </source>
</evidence>
<dbReference type="STRING" id="1314674.A0A0D7BUF2"/>
<gene>
    <name evidence="2" type="ORF">CYLTODRAFT_416324</name>
</gene>
<evidence type="ECO:0000256" key="1">
    <source>
        <dbReference type="SAM" id="MobiDB-lite"/>
    </source>
</evidence>
<feature type="region of interest" description="Disordered" evidence="1">
    <location>
        <begin position="330"/>
        <end position="472"/>
    </location>
</feature>
<reference evidence="2 3" key="1">
    <citation type="journal article" date="2015" name="Fungal Genet. Biol.">
        <title>Evolution of novel wood decay mechanisms in Agaricales revealed by the genome sequences of Fistulina hepatica and Cylindrobasidium torrendii.</title>
        <authorList>
            <person name="Floudas D."/>
            <person name="Held B.W."/>
            <person name="Riley R."/>
            <person name="Nagy L.G."/>
            <person name="Koehler G."/>
            <person name="Ransdell A.S."/>
            <person name="Younus H."/>
            <person name="Chow J."/>
            <person name="Chiniquy J."/>
            <person name="Lipzen A."/>
            <person name="Tritt A."/>
            <person name="Sun H."/>
            <person name="Haridas S."/>
            <person name="LaButti K."/>
            <person name="Ohm R.A."/>
            <person name="Kues U."/>
            <person name="Blanchette R.A."/>
            <person name="Grigoriev I.V."/>
            <person name="Minto R.E."/>
            <person name="Hibbett D.S."/>
        </authorList>
    </citation>
    <scope>NUCLEOTIDE SEQUENCE [LARGE SCALE GENOMIC DNA]</scope>
    <source>
        <strain evidence="2 3">FP15055 ss-10</strain>
    </source>
</reference>
<feature type="region of interest" description="Disordered" evidence="1">
    <location>
        <begin position="95"/>
        <end position="115"/>
    </location>
</feature>
<feature type="region of interest" description="Disordered" evidence="1">
    <location>
        <begin position="150"/>
        <end position="207"/>
    </location>
</feature>
<feature type="region of interest" description="Disordered" evidence="1">
    <location>
        <begin position="235"/>
        <end position="276"/>
    </location>
</feature>
<feature type="compositionally biased region" description="Basic and acidic residues" evidence="1">
    <location>
        <begin position="404"/>
        <end position="418"/>
    </location>
</feature>
<protein>
    <submittedName>
        <fullName evidence="2">Uncharacterized protein</fullName>
    </submittedName>
</protein>
<dbReference type="OrthoDB" id="2989516at2759"/>
<proteinExistence type="predicted"/>
<dbReference type="EMBL" id="KN880432">
    <property type="protein sequence ID" value="KIY74052.1"/>
    <property type="molecule type" value="Genomic_DNA"/>
</dbReference>
<dbReference type="Proteomes" id="UP000054007">
    <property type="component" value="Unassembled WGS sequence"/>
</dbReference>
<accession>A0A0D7BUF2</accession>
<feature type="compositionally biased region" description="Basic and acidic residues" evidence="1">
    <location>
        <begin position="330"/>
        <end position="341"/>
    </location>
</feature>
<feature type="compositionally biased region" description="Polar residues" evidence="1">
    <location>
        <begin position="168"/>
        <end position="202"/>
    </location>
</feature>
<evidence type="ECO:0000313" key="2">
    <source>
        <dbReference type="EMBL" id="KIY74052.1"/>
    </source>
</evidence>
<name>A0A0D7BUF2_9AGAR</name>
<sequence>MRSSPRAHHDSPTLHRCKVCVPNTCIKPIFSAPKTHVLRLIHLCVHSFVLYHHSFVPAPISYAPTPALIELMYSQSGTSESGVLYLVKDRGGKHQVVRRTKTPTTSPPLHDDFDAITTQPPTEWNNRASWVPTTAPMPSDFDEISYSALTGPAPSHSGVNRRVRDYTTPFQSTRRTQSFTSGPSRTSSRHPSQLSFSQTPRRQLSHDELEMELVDYGEFGEYTREMQQVFPSSRGFEVSVSKTSTRHPRRGDLPSNPVRRPANWSARPGRGAPKGTVYDMVRDKVLEDTGEKTVIISTWRERVAEETKTEDMSVYYLSPRDYEFQEEAFRARQEAQGKDVDSSDGMSVDEQGSPWSPAGIERRRNTSLRPRNDSIASLRTPEGHRSVNSSTTPRKIPFASTPQKKREDIARHASERPRTSSPMPSPLEIIRDRRISRSHTPVRHPTSFGGSSSSPREKRPSPPFIPTRSGSTISSIKSKATTHFQHILASCDPPLMHLSDTLVGLGINSEEHLRAMGRMKDEVRDKVVKEEAFRQGVTVMEWALLLDKVQALS</sequence>
<dbReference type="AlphaFoldDB" id="A0A0D7BUF2"/>
<keyword evidence="3" id="KW-1185">Reference proteome</keyword>